<evidence type="ECO:0000256" key="5">
    <source>
        <dbReference type="ARBA" id="ARBA00024390"/>
    </source>
</evidence>
<evidence type="ECO:0000259" key="6">
    <source>
        <dbReference type="Pfam" id="PF01397"/>
    </source>
</evidence>
<evidence type="ECO:0000256" key="1">
    <source>
        <dbReference type="ARBA" id="ARBA00004721"/>
    </source>
</evidence>
<comment type="caution">
    <text evidence="7">The sequence shown here is derived from an EMBL/GenBank/DDBJ whole genome shotgun (WGS) entry which is preliminary data.</text>
</comment>
<gene>
    <name evidence="7" type="ORF">CEPIT_LOCUS3199</name>
</gene>
<keyword evidence="4" id="KW-0456">Lyase</keyword>
<organism evidence="7 8">
    <name type="scientific">Cuscuta epithymum</name>
    <dbReference type="NCBI Taxonomy" id="186058"/>
    <lineage>
        <taxon>Eukaryota</taxon>
        <taxon>Viridiplantae</taxon>
        <taxon>Streptophyta</taxon>
        <taxon>Embryophyta</taxon>
        <taxon>Tracheophyta</taxon>
        <taxon>Spermatophyta</taxon>
        <taxon>Magnoliopsida</taxon>
        <taxon>eudicotyledons</taxon>
        <taxon>Gunneridae</taxon>
        <taxon>Pentapetalae</taxon>
        <taxon>asterids</taxon>
        <taxon>lamiids</taxon>
        <taxon>Solanales</taxon>
        <taxon>Convolvulaceae</taxon>
        <taxon>Cuscuteae</taxon>
        <taxon>Cuscuta</taxon>
        <taxon>Cuscuta subgen. Cuscuta</taxon>
    </lineage>
</organism>
<accession>A0AAV0C9R3</accession>
<dbReference type="AlphaFoldDB" id="A0AAV0C9R3"/>
<reference evidence="7" key="1">
    <citation type="submission" date="2022-07" db="EMBL/GenBank/DDBJ databases">
        <authorList>
            <person name="Macas J."/>
            <person name="Novak P."/>
            <person name="Neumann P."/>
        </authorList>
    </citation>
    <scope>NUCLEOTIDE SEQUENCE</scope>
</reference>
<dbReference type="PANTHER" id="PTHR31225">
    <property type="entry name" value="OS04G0344100 PROTEIN-RELATED"/>
    <property type="match status" value="1"/>
</dbReference>
<evidence type="ECO:0000256" key="3">
    <source>
        <dbReference type="ARBA" id="ARBA00022842"/>
    </source>
</evidence>
<dbReference type="Proteomes" id="UP001152523">
    <property type="component" value="Unassembled WGS sequence"/>
</dbReference>
<name>A0AAV0C9R3_9ASTE</name>
<proteinExistence type="predicted"/>
<keyword evidence="3" id="KW-0460">Magnesium</keyword>
<protein>
    <recommendedName>
        <fullName evidence="5">5-epiaristolochene synthase</fullName>
        <ecNumber evidence="5">4.2.3.61</ecNumber>
    </recommendedName>
</protein>
<dbReference type="Pfam" id="PF01397">
    <property type="entry name" value="Terpene_synth"/>
    <property type="match status" value="1"/>
</dbReference>
<feature type="domain" description="Terpene synthase N-terminal" evidence="6">
    <location>
        <begin position="7"/>
        <end position="104"/>
    </location>
</feature>
<dbReference type="InterPro" id="IPR036965">
    <property type="entry name" value="Terpene_synth_N_sf"/>
</dbReference>
<keyword evidence="2" id="KW-0963">Cytoplasm</keyword>
<dbReference type="InterPro" id="IPR001906">
    <property type="entry name" value="Terpene_synth_N"/>
</dbReference>
<keyword evidence="8" id="KW-1185">Reference proteome</keyword>
<dbReference type="EC" id="4.2.3.61" evidence="5"/>
<sequence>MLFHASTTCNTAEILKFIDVLERLGIAYHFEKEIEDQLHLIYTAQEKANDDELEIAALKFRLLRQHGFKISSDVFSSFVDTNNKFKDTSNVKDLLSLYEASFIRPFRRRPFFRNHSTSRRGFTYAILHHSRKTCVARPRTTAAHRNAKNRNTFFHFNLSASR</sequence>
<dbReference type="GO" id="GO:0010333">
    <property type="term" value="F:terpene synthase activity"/>
    <property type="evidence" value="ECO:0007669"/>
    <property type="project" value="InterPro"/>
</dbReference>
<dbReference type="Gene3D" id="1.50.10.130">
    <property type="entry name" value="Terpene synthase, N-terminal domain"/>
    <property type="match status" value="1"/>
</dbReference>
<comment type="pathway">
    <text evidence="1">Secondary metabolite biosynthesis; terpenoid biosynthesis.</text>
</comment>
<evidence type="ECO:0000313" key="7">
    <source>
        <dbReference type="EMBL" id="CAH9069756.1"/>
    </source>
</evidence>
<dbReference type="SUPFAM" id="SSF48239">
    <property type="entry name" value="Terpenoid cyclases/Protein prenyltransferases"/>
    <property type="match status" value="1"/>
</dbReference>
<evidence type="ECO:0000256" key="2">
    <source>
        <dbReference type="ARBA" id="ARBA00022490"/>
    </source>
</evidence>
<dbReference type="GO" id="GO:0016114">
    <property type="term" value="P:terpenoid biosynthetic process"/>
    <property type="evidence" value="ECO:0007669"/>
    <property type="project" value="InterPro"/>
</dbReference>
<dbReference type="PANTHER" id="PTHR31225:SF93">
    <property type="entry name" value="ALPHA-HUMULENE_(-)-(E)-BETA-CARYOPHYLLENE SYNTHASE"/>
    <property type="match status" value="1"/>
</dbReference>
<dbReference type="GO" id="GO:0102698">
    <property type="term" value="F:5-epi-aristolochene synthase activity"/>
    <property type="evidence" value="ECO:0007669"/>
    <property type="project" value="UniProtKB-EC"/>
</dbReference>
<dbReference type="InterPro" id="IPR050148">
    <property type="entry name" value="Terpene_synthase-like"/>
</dbReference>
<evidence type="ECO:0000313" key="8">
    <source>
        <dbReference type="Proteomes" id="UP001152523"/>
    </source>
</evidence>
<dbReference type="EMBL" id="CAMAPF010000016">
    <property type="protein sequence ID" value="CAH9069756.1"/>
    <property type="molecule type" value="Genomic_DNA"/>
</dbReference>
<evidence type="ECO:0000256" key="4">
    <source>
        <dbReference type="ARBA" id="ARBA00023239"/>
    </source>
</evidence>
<dbReference type="InterPro" id="IPR008930">
    <property type="entry name" value="Terpenoid_cyclase/PrenylTrfase"/>
</dbReference>